<dbReference type="AlphaFoldDB" id="A0A843YXM6"/>
<evidence type="ECO:0000313" key="3">
    <source>
        <dbReference type="EMBL" id="MQR01952.1"/>
    </source>
</evidence>
<dbReference type="PANTHER" id="PTHR11895">
    <property type="entry name" value="TRANSAMIDASE"/>
    <property type="match status" value="1"/>
</dbReference>
<organism evidence="3 4">
    <name type="scientific">Glaciimonas soli</name>
    <dbReference type="NCBI Taxonomy" id="2590999"/>
    <lineage>
        <taxon>Bacteria</taxon>
        <taxon>Pseudomonadati</taxon>
        <taxon>Pseudomonadota</taxon>
        <taxon>Betaproteobacteria</taxon>
        <taxon>Burkholderiales</taxon>
        <taxon>Oxalobacteraceae</taxon>
        <taxon>Glaciimonas</taxon>
    </lineage>
</organism>
<evidence type="ECO:0000259" key="2">
    <source>
        <dbReference type="Pfam" id="PF01425"/>
    </source>
</evidence>
<dbReference type="SUPFAM" id="SSF75304">
    <property type="entry name" value="Amidase signature (AS) enzymes"/>
    <property type="match status" value="1"/>
</dbReference>
<protein>
    <submittedName>
        <fullName evidence="3">Amidase</fullName>
    </submittedName>
</protein>
<evidence type="ECO:0000256" key="1">
    <source>
        <dbReference type="ARBA" id="ARBA00009199"/>
    </source>
</evidence>
<dbReference type="EMBL" id="WINI01000007">
    <property type="protein sequence ID" value="MQR01952.1"/>
    <property type="molecule type" value="Genomic_DNA"/>
</dbReference>
<dbReference type="Pfam" id="PF01425">
    <property type="entry name" value="Amidase"/>
    <property type="match status" value="1"/>
</dbReference>
<dbReference type="OrthoDB" id="8576090at2"/>
<proteinExistence type="inferred from homology"/>
<dbReference type="InterPro" id="IPR000120">
    <property type="entry name" value="Amidase"/>
</dbReference>
<keyword evidence="4" id="KW-1185">Reference proteome</keyword>
<dbReference type="PANTHER" id="PTHR11895:SF7">
    <property type="entry name" value="GLUTAMYL-TRNA(GLN) AMIDOTRANSFERASE SUBUNIT A, MITOCHONDRIAL"/>
    <property type="match status" value="1"/>
</dbReference>
<sequence length="487" mass="52590">MNNLPSGTAMQDTTYLSATDLLARFRDGSLNPVDYFEVLAVAAERQQATINSAAGLFLEQGRAMAHESRRRYAEGTARPLEGVPVIIKEETSVKGWPRPLASLVFKDVVAVENHPIVDKLLDAGAIPYFQATNPEFCVLGHTWSKMYGVTRNPWSQAYSVGGSSGGSGAALAAGVAPLATGSDMAGSIRIPASLCGMYGYKPPFGRLACAPGDEYMVQAVEGPMTRSFDDLVLMQNVLSGPHPASFTTLPYTALPTEYGDLSGMRIAYSPAFGHPALESDIEHNLQQALDGLRRRGAIVEEVDLRWDLDEIGKVLLDGLRALFVDEFMTDISDVDAEKLSSYTAHLRQQASDYQPSIMPSAALGQKLHRDMQEKVWGKGYSAFICASMLTTDLPADQDPVAQPSLNVGGHQVDAFLGWVLTPPFNLLNRYPVLAAPTGLSKLGVPTGMQIVANAYDDETVFRVASNHAQAGTSRLFIEQFPVMGQKA</sequence>
<reference evidence="3 4" key="1">
    <citation type="submission" date="2019-10" db="EMBL/GenBank/DDBJ databases">
        <title>Glaciimonas soli sp. nov., a psychrophilic bacterium isolated from the forest soil of a high elevation mountain in Taiwan.</title>
        <authorList>
            <person name="Wang L.-T."/>
            <person name="Shieh W.Y."/>
        </authorList>
    </citation>
    <scope>NUCLEOTIDE SEQUENCE [LARGE SCALE GENOMIC DNA]</scope>
    <source>
        <strain evidence="3 4">GS1</strain>
    </source>
</reference>
<dbReference type="Proteomes" id="UP000451565">
    <property type="component" value="Unassembled WGS sequence"/>
</dbReference>
<evidence type="ECO:0000313" key="4">
    <source>
        <dbReference type="Proteomes" id="UP000451565"/>
    </source>
</evidence>
<feature type="domain" description="Amidase" evidence="2">
    <location>
        <begin position="42"/>
        <end position="460"/>
    </location>
</feature>
<dbReference type="PROSITE" id="PS00571">
    <property type="entry name" value="AMIDASES"/>
    <property type="match status" value="1"/>
</dbReference>
<accession>A0A843YXM6</accession>
<comment type="similarity">
    <text evidence="1">Belongs to the amidase family.</text>
</comment>
<gene>
    <name evidence="3" type="ORF">GEV47_14835</name>
</gene>
<dbReference type="InterPro" id="IPR020556">
    <property type="entry name" value="Amidase_CS"/>
</dbReference>
<dbReference type="InterPro" id="IPR036928">
    <property type="entry name" value="AS_sf"/>
</dbReference>
<comment type="caution">
    <text evidence="3">The sequence shown here is derived from an EMBL/GenBank/DDBJ whole genome shotgun (WGS) entry which is preliminary data.</text>
</comment>
<name>A0A843YXM6_9BURK</name>
<dbReference type="InterPro" id="IPR023631">
    <property type="entry name" value="Amidase_dom"/>
</dbReference>
<dbReference type="GO" id="GO:0003824">
    <property type="term" value="F:catalytic activity"/>
    <property type="evidence" value="ECO:0007669"/>
    <property type="project" value="InterPro"/>
</dbReference>
<dbReference type="Gene3D" id="3.90.1300.10">
    <property type="entry name" value="Amidase signature (AS) domain"/>
    <property type="match status" value="1"/>
</dbReference>